<protein>
    <recommendedName>
        <fullName evidence="4">Gag-pol polyprotein</fullName>
    </recommendedName>
</protein>
<reference evidence="2 3" key="1">
    <citation type="submission" date="2024-01" db="EMBL/GenBank/DDBJ databases">
        <title>The complete chloroplast genome sequence of Lithospermum erythrorhizon: insights into the phylogenetic relationship among Boraginaceae species and the maternal lineages of purple gromwells.</title>
        <authorList>
            <person name="Okada T."/>
            <person name="Watanabe K."/>
        </authorList>
    </citation>
    <scope>NUCLEOTIDE SEQUENCE [LARGE SCALE GENOMIC DNA]</scope>
</reference>
<feature type="compositionally biased region" description="Polar residues" evidence="1">
    <location>
        <begin position="120"/>
        <end position="129"/>
    </location>
</feature>
<proteinExistence type="predicted"/>
<evidence type="ECO:0008006" key="4">
    <source>
        <dbReference type="Google" id="ProtNLM"/>
    </source>
</evidence>
<dbReference type="EMBL" id="BAABME010000722">
    <property type="protein sequence ID" value="GAA0144989.1"/>
    <property type="molecule type" value="Genomic_DNA"/>
</dbReference>
<name>A0AAV3P006_LITER</name>
<dbReference type="AlphaFoldDB" id="A0AAV3P006"/>
<sequence>MSNEKLVKKVLRTLPKRFEHKVTTIEEAHDLKTMRTDELMGNLTTFEVMFESSESNKKKGIPLNESCVSEYEEDLAETMSLLTKNFNKTLKCLNKKPYSGGNDPGVNDKRIDKGWKNSKFRGSNDSFTQ</sequence>
<evidence type="ECO:0000313" key="3">
    <source>
        <dbReference type="Proteomes" id="UP001454036"/>
    </source>
</evidence>
<gene>
    <name evidence="2" type="ORF">LIER_05288</name>
</gene>
<organism evidence="2 3">
    <name type="scientific">Lithospermum erythrorhizon</name>
    <name type="common">Purple gromwell</name>
    <name type="synonym">Lithospermum officinale var. erythrorhizon</name>
    <dbReference type="NCBI Taxonomy" id="34254"/>
    <lineage>
        <taxon>Eukaryota</taxon>
        <taxon>Viridiplantae</taxon>
        <taxon>Streptophyta</taxon>
        <taxon>Embryophyta</taxon>
        <taxon>Tracheophyta</taxon>
        <taxon>Spermatophyta</taxon>
        <taxon>Magnoliopsida</taxon>
        <taxon>eudicotyledons</taxon>
        <taxon>Gunneridae</taxon>
        <taxon>Pentapetalae</taxon>
        <taxon>asterids</taxon>
        <taxon>lamiids</taxon>
        <taxon>Boraginales</taxon>
        <taxon>Boraginaceae</taxon>
        <taxon>Boraginoideae</taxon>
        <taxon>Lithospermeae</taxon>
        <taxon>Lithospermum</taxon>
    </lineage>
</organism>
<feature type="region of interest" description="Disordered" evidence="1">
    <location>
        <begin position="96"/>
        <end position="129"/>
    </location>
</feature>
<comment type="caution">
    <text evidence="2">The sequence shown here is derived from an EMBL/GenBank/DDBJ whole genome shotgun (WGS) entry which is preliminary data.</text>
</comment>
<accession>A0AAV3P006</accession>
<evidence type="ECO:0000256" key="1">
    <source>
        <dbReference type="SAM" id="MobiDB-lite"/>
    </source>
</evidence>
<keyword evidence="3" id="KW-1185">Reference proteome</keyword>
<dbReference type="Proteomes" id="UP001454036">
    <property type="component" value="Unassembled WGS sequence"/>
</dbReference>
<feature type="compositionally biased region" description="Basic and acidic residues" evidence="1">
    <location>
        <begin position="106"/>
        <end position="115"/>
    </location>
</feature>
<evidence type="ECO:0000313" key="2">
    <source>
        <dbReference type="EMBL" id="GAA0144989.1"/>
    </source>
</evidence>